<dbReference type="Proteomes" id="UP001372834">
    <property type="component" value="Unassembled WGS sequence"/>
</dbReference>
<accession>A0AAN8S151</accession>
<feature type="non-terminal residue" evidence="1">
    <location>
        <position position="51"/>
    </location>
</feature>
<protein>
    <submittedName>
        <fullName evidence="1">Uncharacterized protein</fullName>
    </submittedName>
</protein>
<proteinExistence type="predicted"/>
<sequence>MAMSGSDDFSPPLRLRSVLKAPRGGFLPSDTAGQSASAAIEPSIARIEGYP</sequence>
<reference evidence="1 2" key="1">
    <citation type="submission" date="2023-10" db="EMBL/GenBank/DDBJ databases">
        <title>Genomes of two closely related lineages of the louse Polyplax serrata with different host specificities.</title>
        <authorList>
            <person name="Martinu J."/>
            <person name="Tarabai H."/>
            <person name="Stefka J."/>
            <person name="Hypsa V."/>
        </authorList>
    </citation>
    <scope>NUCLEOTIDE SEQUENCE [LARGE SCALE GENOMIC DNA]</scope>
    <source>
        <strain evidence="1">HR10_N</strain>
    </source>
</reference>
<organism evidence="1 2">
    <name type="scientific">Polyplax serrata</name>
    <name type="common">Common mouse louse</name>
    <dbReference type="NCBI Taxonomy" id="468196"/>
    <lineage>
        <taxon>Eukaryota</taxon>
        <taxon>Metazoa</taxon>
        <taxon>Ecdysozoa</taxon>
        <taxon>Arthropoda</taxon>
        <taxon>Hexapoda</taxon>
        <taxon>Insecta</taxon>
        <taxon>Pterygota</taxon>
        <taxon>Neoptera</taxon>
        <taxon>Paraneoptera</taxon>
        <taxon>Psocodea</taxon>
        <taxon>Troctomorpha</taxon>
        <taxon>Phthiraptera</taxon>
        <taxon>Anoplura</taxon>
        <taxon>Polyplacidae</taxon>
        <taxon>Polyplax</taxon>
    </lineage>
</organism>
<dbReference type="AlphaFoldDB" id="A0AAN8S151"/>
<name>A0AAN8S151_POLSC</name>
<evidence type="ECO:0000313" key="1">
    <source>
        <dbReference type="EMBL" id="KAK6623521.1"/>
    </source>
</evidence>
<evidence type="ECO:0000313" key="2">
    <source>
        <dbReference type="Proteomes" id="UP001372834"/>
    </source>
</evidence>
<gene>
    <name evidence="1" type="ORF">RUM43_009373</name>
</gene>
<dbReference type="EMBL" id="JAWJWE010000038">
    <property type="protein sequence ID" value="KAK6623521.1"/>
    <property type="molecule type" value="Genomic_DNA"/>
</dbReference>
<comment type="caution">
    <text evidence="1">The sequence shown here is derived from an EMBL/GenBank/DDBJ whole genome shotgun (WGS) entry which is preliminary data.</text>
</comment>